<accession>A0A370R263</accession>
<dbReference type="AlphaFoldDB" id="A0A370R263"/>
<gene>
    <name evidence="1" type="ORF">C8D90_102507</name>
</gene>
<dbReference type="EMBL" id="QRAP01000002">
    <property type="protein sequence ID" value="RDK96020.1"/>
    <property type="molecule type" value="Genomic_DNA"/>
</dbReference>
<evidence type="ECO:0000313" key="1">
    <source>
        <dbReference type="EMBL" id="RDK96020.1"/>
    </source>
</evidence>
<protein>
    <submittedName>
        <fullName evidence="1">Uncharacterized protein</fullName>
    </submittedName>
</protein>
<dbReference type="Proteomes" id="UP000254848">
    <property type="component" value="Unassembled WGS sequence"/>
</dbReference>
<comment type="caution">
    <text evidence="1">The sequence shown here is derived from an EMBL/GenBank/DDBJ whole genome shotgun (WGS) entry which is preliminary data.</text>
</comment>
<name>A0A370R263_9GAMM</name>
<proteinExistence type="predicted"/>
<reference evidence="1 2" key="1">
    <citation type="submission" date="2018-07" db="EMBL/GenBank/DDBJ databases">
        <title>Genomic Encyclopedia of Type Strains, Phase IV (KMG-IV): sequencing the most valuable type-strain genomes for metagenomic binning, comparative biology and taxonomic classification.</title>
        <authorList>
            <person name="Goeker M."/>
        </authorList>
    </citation>
    <scope>NUCLEOTIDE SEQUENCE [LARGE SCALE GENOMIC DNA]</scope>
    <source>
        <strain evidence="1 2">DSM 103736</strain>
    </source>
</reference>
<evidence type="ECO:0000313" key="2">
    <source>
        <dbReference type="Proteomes" id="UP000254848"/>
    </source>
</evidence>
<dbReference type="RefSeq" id="WP_147291339.1">
    <property type="nucleotide sequence ID" value="NZ_QRAP01000002.1"/>
</dbReference>
<sequence length="97" mass="11023">MTSLQLSLENTLLALSRHEESRQYRQITAMLKQEPLFKYTLANHLFSLRDLGMITIGEGVVVDFWGCDVNLAAVCLTGEGRRRLFERPVISADRVLV</sequence>
<keyword evidence="2" id="KW-1185">Reference proteome</keyword>
<organism evidence="1 2">
    <name type="scientific">Enterobacillus tribolii</name>
    <dbReference type="NCBI Taxonomy" id="1487935"/>
    <lineage>
        <taxon>Bacteria</taxon>
        <taxon>Pseudomonadati</taxon>
        <taxon>Pseudomonadota</taxon>
        <taxon>Gammaproteobacteria</taxon>
        <taxon>Enterobacterales</taxon>
        <taxon>Hafniaceae</taxon>
        <taxon>Enterobacillus</taxon>
    </lineage>
</organism>